<organism evidence="2 3">
    <name type="scientific">Legionella lytica</name>
    <dbReference type="NCBI Taxonomy" id="96232"/>
    <lineage>
        <taxon>Bacteria</taxon>
        <taxon>Pseudomonadati</taxon>
        <taxon>Pseudomonadota</taxon>
        <taxon>Gammaproteobacteria</taxon>
        <taxon>Legionellales</taxon>
        <taxon>Legionellaceae</taxon>
        <taxon>Legionella</taxon>
    </lineage>
</organism>
<dbReference type="Proteomes" id="UP001057474">
    <property type="component" value="Chromosome"/>
</dbReference>
<evidence type="ECO:0008006" key="4">
    <source>
        <dbReference type="Google" id="ProtNLM"/>
    </source>
</evidence>
<dbReference type="RefSeq" id="WP_252581941.1">
    <property type="nucleotide sequence ID" value="NZ_CP071527.1"/>
</dbReference>
<evidence type="ECO:0000256" key="1">
    <source>
        <dbReference type="SAM" id="MobiDB-lite"/>
    </source>
</evidence>
<dbReference type="InterPro" id="IPR036412">
    <property type="entry name" value="HAD-like_sf"/>
</dbReference>
<name>A0ABY4YBV5_9GAMM</name>
<dbReference type="SUPFAM" id="SSF56784">
    <property type="entry name" value="HAD-like"/>
    <property type="match status" value="1"/>
</dbReference>
<evidence type="ECO:0000313" key="3">
    <source>
        <dbReference type="Proteomes" id="UP001057474"/>
    </source>
</evidence>
<evidence type="ECO:0000313" key="2">
    <source>
        <dbReference type="EMBL" id="USQ14927.1"/>
    </source>
</evidence>
<reference evidence="2" key="1">
    <citation type="submission" date="2021-03" db="EMBL/GenBank/DDBJ databases">
        <title>Legionella lytica PCM 2298.</title>
        <authorList>
            <person name="Koper P."/>
        </authorList>
    </citation>
    <scope>NUCLEOTIDE SEQUENCE</scope>
    <source>
        <strain evidence="2">PCM 2298</strain>
    </source>
</reference>
<feature type="compositionally biased region" description="Basic and acidic residues" evidence="1">
    <location>
        <begin position="235"/>
        <end position="245"/>
    </location>
</feature>
<feature type="region of interest" description="Disordered" evidence="1">
    <location>
        <begin position="235"/>
        <end position="271"/>
    </location>
</feature>
<accession>A0ABY4YBV5</accession>
<gene>
    <name evidence="2" type="ORF">J2N86_06430</name>
</gene>
<sequence length="271" mass="30707">MPKIIIFTDFDGTLSGREGGKTVFEPFYQSLLNGYAPGKILNYRQALLKDKDTVQSLFEEKFGPYNEKFNYEQDGADHLLSPEAVKFLHTMLSNDDVSVQIITKNRQDYIKALLTYQGFSEEELTKLGIFDSVRKDMAVKGFLSMQTDTISSIYILDDNLEDFNYMVNAAISFGLAESQIQKYYKMPGTFEWATYQQDIHHLLQQSQADNNKESEVIELAIDLLACEVATEEKAAITSKNKKEMPKPSFFSSAHVPQGTEQETPEKGNTPV</sequence>
<dbReference type="EMBL" id="CP071527">
    <property type="protein sequence ID" value="USQ14927.1"/>
    <property type="molecule type" value="Genomic_DNA"/>
</dbReference>
<keyword evidence="3" id="KW-1185">Reference proteome</keyword>
<protein>
    <recommendedName>
        <fullName evidence="4">Dot/Icm T4SS effector</fullName>
    </recommendedName>
</protein>
<proteinExistence type="predicted"/>